<keyword evidence="3" id="KW-1185">Reference proteome</keyword>
<keyword evidence="1" id="KW-0732">Signal</keyword>
<dbReference type="eggNOG" id="ENOG5032SST">
    <property type="taxonomic scope" value="Bacteria"/>
</dbReference>
<dbReference type="STRING" id="553218.CAMRE0001_0557"/>
<feature type="chain" id="PRO_5002880424" description="Organic solvent tolerance-like N-terminal domain-containing protein" evidence="1">
    <location>
        <begin position="27"/>
        <end position="240"/>
    </location>
</feature>
<evidence type="ECO:0000313" key="3">
    <source>
        <dbReference type="Proteomes" id="UP000003082"/>
    </source>
</evidence>
<accession>B9D588</accession>
<organism evidence="2 3">
    <name type="scientific">Campylobacter rectus RM3267</name>
    <dbReference type="NCBI Taxonomy" id="553218"/>
    <lineage>
        <taxon>Bacteria</taxon>
        <taxon>Pseudomonadati</taxon>
        <taxon>Campylobacterota</taxon>
        <taxon>Epsilonproteobacteria</taxon>
        <taxon>Campylobacterales</taxon>
        <taxon>Campylobacteraceae</taxon>
        <taxon>Campylobacter</taxon>
    </lineage>
</organism>
<dbReference type="Proteomes" id="UP000003082">
    <property type="component" value="Unassembled WGS sequence"/>
</dbReference>
<evidence type="ECO:0000313" key="2">
    <source>
        <dbReference type="EMBL" id="EEF12857.1"/>
    </source>
</evidence>
<protein>
    <recommendedName>
        <fullName evidence="4">Organic solvent tolerance-like N-terminal domain-containing protein</fullName>
    </recommendedName>
</protein>
<dbReference type="EMBL" id="ACFU01000036">
    <property type="protein sequence ID" value="EEF12857.1"/>
    <property type="molecule type" value="Genomic_DNA"/>
</dbReference>
<feature type="signal peptide" evidence="1">
    <location>
        <begin position="1"/>
        <end position="26"/>
    </location>
</feature>
<evidence type="ECO:0008006" key="4">
    <source>
        <dbReference type="Google" id="ProtNLM"/>
    </source>
</evidence>
<sequence>MLKNMKTINKIILFLLMVFMSPSLFAEQTTEQCFNGFLDNKAHFAKEDKFDEFDFSNILADKRTKFLGYVGADYHRLHINFDSVKKISRSKYIVSGNYKIAGKTQSFNGEIQISEIRKYTNFNYGVDDFMKGKINAQGIALATYFLKGEAEKFQAKGRMLIRWYIDNDKKLLYDDISEDEDLYANNLFCGECEVSKVQTRPCARGHYRIPNSGDLDMGAGEFSPNPKYLSNGWGNFNKDE</sequence>
<gene>
    <name evidence="2" type="ORF">CAMRE0001_0557</name>
</gene>
<name>B9D588_CAMRE</name>
<comment type="caution">
    <text evidence="2">The sequence shown here is derived from an EMBL/GenBank/DDBJ whole genome shotgun (WGS) entry which is preliminary data.</text>
</comment>
<dbReference type="AlphaFoldDB" id="B9D588"/>
<proteinExistence type="predicted"/>
<reference evidence="2 3" key="1">
    <citation type="submission" date="2008-08" db="EMBL/GenBank/DDBJ databases">
        <authorList>
            <person name="Madupu R."/>
            <person name="Durkin A.S."/>
            <person name="Torralba M."/>
            <person name="Methe B."/>
            <person name="Sutton G.G."/>
            <person name="Strausberg R.L."/>
            <person name="Nelson K.E."/>
        </authorList>
    </citation>
    <scope>NUCLEOTIDE SEQUENCE [LARGE SCALE GENOMIC DNA]</scope>
    <source>
        <strain evidence="2 3">RM3267</strain>
    </source>
</reference>
<evidence type="ECO:0000256" key="1">
    <source>
        <dbReference type="SAM" id="SignalP"/>
    </source>
</evidence>